<proteinExistence type="predicted"/>
<evidence type="ECO:0000256" key="1">
    <source>
        <dbReference type="SAM" id="MobiDB-lite"/>
    </source>
</evidence>
<name>A0A6N2MZF6_SALVM</name>
<dbReference type="EMBL" id="CAADRP010001819">
    <property type="protein sequence ID" value="VFU53735.1"/>
    <property type="molecule type" value="Genomic_DNA"/>
</dbReference>
<protein>
    <submittedName>
        <fullName evidence="2">Uncharacterized protein</fullName>
    </submittedName>
</protein>
<gene>
    <name evidence="2" type="ORF">SVIM_LOCUS373432</name>
</gene>
<feature type="region of interest" description="Disordered" evidence="1">
    <location>
        <begin position="54"/>
        <end position="78"/>
    </location>
</feature>
<dbReference type="AlphaFoldDB" id="A0A6N2MZF6"/>
<reference evidence="2" key="1">
    <citation type="submission" date="2019-03" db="EMBL/GenBank/DDBJ databases">
        <authorList>
            <person name="Mank J."/>
            <person name="Almeida P."/>
        </authorList>
    </citation>
    <scope>NUCLEOTIDE SEQUENCE</scope>
    <source>
        <strain evidence="2">78183</strain>
    </source>
</reference>
<feature type="compositionally biased region" description="Polar residues" evidence="1">
    <location>
        <begin position="60"/>
        <end position="69"/>
    </location>
</feature>
<evidence type="ECO:0000313" key="2">
    <source>
        <dbReference type="EMBL" id="VFU53735.1"/>
    </source>
</evidence>
<sequence>MYTSVTSSHSSNFSSLSTGSFSSESTNIGHFAIVIFTQEGRQIGNLPRNMGQFHKVSSERLGNSSSSTPAEDHQDSHSRISSNFKITLFIAA</sequence>
<feature type="region of interest" description="Disordered" evidence="1">
    <location>
        <begin position="1"/>
        <end position="24"/>
    </location>
</feature>
<organism evidence="2">
    <name type="scientific">Salix viminalis</name>
    <name type="common">Common osier</name>
    <name type="synonym">Basket willow</name>
    <dbReference type="NCBI Taxonomy" id="40686"/>
    <lineage>
        <taxon>Eukaryota</taxon>
        <taxon>Viridiplantae</taxon>
        <taxon>Streptophyta</taxon>
        <taxon>Embryophyta</taxon>
        <taxon>Tracheophyta</taxon>
        <taxon>Spermatophyta</taxon>
        <taxon>Magnoliopsida</taxon>
        <taxon>eudicotyledons</taxon>
        <taxon>Gunneridae</taxon>
        <taxon>Pentapetalae</taxon>
        <taxon>rosids</taxon>
        <taxon>fabids</taxon>
        <taxon>Malpighiales</taxon>
        <taxon>Salicaceae</taxon>
        <taxon>Saliceae</taxon>
        <taxon>Salix</taxon>
    </lineage>
</organism>
<accession>A0A6N2MZF6</accession>